<dbReference type="Proteomes" id="UP000279331">
    <property type="component" value="Unassembled WGS sequence"/>
</dbReference>
<evidence type="ECO:0000256" key="1">
    <source>
        <dbReference type="SAM" id="Phobius"/>
    </source>
</evidence>
<evidence type="ECO:0000313" key="2">
    <source>
        <dbReference type="EMBL" id="VAZ86373.1"/>
    </source>
</evidence>
<keyword evidence="4" id="KW-1185">Reference proteome</keyword>
<evidence type="ECO:0000313" key="5">
    <source>
        <dbReference type="Proteomes" id="UP000279331"/>
    </source>
</evidence>
<evidence type="ECO:0000313" key="3">
    <source>
        <dbReference type="EMBL" id="VBA30564.1"/>
    </source>
</evidence>
<dbReference type="AlphaFoldDB" id="A0AB38V0L5"/>
<name>A0AB38V0L5_9MYCO</name>
<proteinExistence type="predicted"/>
<accession>A0AB38V0L5</accession>
<keyword evidence="1" id="KW-1133">Transmembrane helix</keyword>
<sequence>MSVESGAESYADTVTIYRDRTRCNGGPWFAVVLARVVPEVMDGRNRLTETRPSGVAAPTRGSGQARLWITWVLALLTVPGAAIVMLFALGAVMSTDACSESRCPNLGAGIDFGVLFYGAPVVALLVIVVSVFAAKLRFGIAVPLVGLALLVADVAILAVTVAQ</sequence>
<gene>
    <name evidence="2" type="ORF">LAUMK42_05219</name>
    <name evidence="3" type="ORF">LAUMK4_05141</name>
</gene>
<feature type="transmembrane region" description="Helical" evidence="1">
    <location>
        <begin position="140"/>
        <end position="162"/>
    </location>
</feature>
<keyword evidence="1" id="KW-0472">Membrane</keyword>
<dbReference type="Proteomes" id="UP000271464">
    <property type="component" value="Unassembled WGS sequence"/>
</dbReference>
<dbReference type="EMBL" id="UPHL01000153">
    <property type="protein sequence ID" value="VAZ86373.1"/>
    <property type="molecule type" value="Genomic_DNA"/>
</dbReference>
<feature type="transmembrane region" description="Helical" evidence="1">
    <location>
        <begin position="114"/>
        <end position="134"/>
    </location>
</feature>
<comment type="caution">
    <text evidence="2">The sequence shown here is derived from an EMBL/GenBank/DDBJ whole genome shotgun (WGS) entry which is preliminary data.</text>
</comment>
<protein>
    <submittedName>
        <fullName evidence="2">Uncharacterized protein</fullName>
    </submittedName>
</protein>
<keyword evidence="1" id="KW-0812">Transmembrane</keyword>
<evidence type="ECO:0000313" key="4">
    <source>
        <dbReference type="Proteomes" id="UP000271464"/>
    </source>
</evidence>
<organism evidence="2 5">
    <name type="scientific">Mycobacterium persicum</name>
    <dbReference type="NCBI Taxonomy" id="1487726"/>
    <lineage>
        <taxon>Bacteria</taxon>
        <taxon>Bacillati</taxon>
        <taxon>Actinomycetota</taxon>
        <taxon>Actinomycetes</taxon>
        <taxon>Mycobacteriales</taxon>
        <taxon>Mycobacteriaceae</taxon>
        <taxon>Mycobacterium</taxon>
    </lineage>
</organism>
<feature type="transmembrane region" description="Helical" evidence="1">
    <location>
        <begin position="68"/>
        <end position="93"/>
    </location>
</feature>
<dbReference type="EMBL" id="UPHM01000141">
    <property type="protein sequence ID" value="VBA30564.1"/>
    <property type="molecule type" value="Genomic_DNA"/>
</dbReference>
<reference evidence="4 5" key="1">
    <citation type="submission" date="2018-09" db="EMBL/GenBank/DDBJ databases">
        <authorList>
            <person name="Tagini F."/>
        </authorList>
    </citation>
    <scope>NUCLEOTIDE SEQUENCE [LARGE SCALE GENOMIC DNA]</scope>
    <source>
        <strain evidence="3 4">MK4</strain>
        <strain evidence="2 5">MK42</strain>
    </source>
</reference>